<dbReference type="SUPFAM" id="SSF52172">
    <property type="entry name" value="CheY-like"/>
    <property type="match status" value="3"/>
</dbReference>
<feature type="modified residue" description="4-aspartylphosphate" evidence="7">
    <location>
        <position position="1286"/>
    </location>
</feature>
<keyword evidence="8" id="KW-0175">Coiled coil</keyword>
<dbReference type="PRINTS" id="PR00344">
    <property type="entry name" value="BCTRLSENSOR"/>
</dbReference>
<evidence type="ECO:0000256" key="8">
    <source>
        <dbReference type="SAM" id="Coils"/>
    </source>
</evidence>
<dbReference type="Pfam" id="PF02518">
    <property type="entry name" value="HATPase_c"/>
    <property type="match status" value="1"/>
</dbReference>
<dbReference type="RefSeq" id="WP_051627547.1">
    <property type="nucleotide sequence ID" value="NZ_JNCA01000017.1"/>
</dbReference>
<keyword evidence="9" id="KW-0472">Membrane</keyword>
<dbReference type="PATRIC" id="fig|1492738.3.peg.2008"/>
<keyword evidence="6" id="KW-0902">Two-component regulatory system</keyword>
<feature type="domain" description="Response regulatory" evidence="11">
    <location>
        <begin position="968"/>
        <end position="1081"/>
    </location>
</feature>
<dbReference type="SUPFAM" id="SSF47384">
    <property type="entry name" value="Homodimeric domain of signal transducing histidine kinase"/>
    <property type="match status" value="1"/>
</dbReference>
<evidence type="ECO:0000256" key="3">
    <source>
        <dbReference type="ARBA" id="ARBA00022553"/>
    </source>
</evidence>
<dbReference type="Pfam" id="PF00512">
    <property type="entry name" value="HisKA"/>
    <property type="match status" value="1"/>
</dbReference>
<accession>A0A066WVN2</accession>
<dbReference type="Gene3D" id="3.40.50.2300">
    <property type="match status" value="3"/>
</dbReference>
<feature type="modified residue" description="4-aspartylphosphate" evidence="7">
    <location>
        <position position="1141"/>
    </location>
</feature>
<dbReference type="Gene3D" id="3.30.450.40">
    <property type="match status" value="1"/>
</dbReference>
<proteinExistence type="predicted"/>
<dbReference type="InterPro" id="IPR005467">
    <property type="entry name" value="His_kinase_dom"/>
</dbReference>
<dbReference type="SMART" id="SM00387">
    <property type="entry name" value="HATPase_c"/>
    <property type="match status" value="1"/>
</dbReference>
<dbReference type="PROSITE" id="PS50109">
    <property type="entry name" value="HIS_KIN"/>
    <property type="match status" value="1"/>
</dbReference>
<dbReference type="InterPro" id="IPR036890">
    <property type="entry name" value="HATPase_C_sf"/>
</dbReference>
<dbReference type="CDD" id="cd16922">
    <property type="entry name" value="HATPase_EvgS-ArcB-TorS-like"/>
    <property type="match status" value="1"/>
</dbReference>
<dbReference type="Gene3D" id="1.10.287.130">
    <property type="match status" value="1"/>
</dbReference>
<sequence length="1355" mass="153087">MWKKLSFKKQLVLILLIPISGLIYFTVLNIESTYQKYSRIENSIQRIEQIAVFSEGIMLINNEKTLSEYSKFDPNKKVDFKLRMAKTLEWISETNTNDSIVAKNVREAKKILNDIHYNAENKAISTLKTYNKYTALNNIFNNLIDREIVNCDNAQVARLANNFKSYIDSKSAANLIRGLIFTKLTDDTIHSDLNGYYDNIRNLNKNTDFKLENYNDLHINDEIIRFKKSAEFQSFLSTSEAILNNTKKVTPDAWWNQSTTVNDKLNTLKIKKLNHIIELAKHEKDITIISTIVAIFSFVLLLITTAILVYKLISNTSKSLNIVATKIEKISLGYTDFQHTLTGNIELDSIRESIKKLVSAIKEQINLASKISSGNFGETIVIRSDSDTLNQSLNNMSLELKRFDDEAAENHLLEKNVIEVNNTIINSENIYDFGSKLSQLLSNQTNACQATFYSIDYIEDKDNLIKIGSYADDNNSPKTIAFGEGLVGEAAKFNEQKCFNNLTNEYSYLSSSLGKSAIYNILITPISYQNSVIGVIEIGSLNNFTETDQKLLNTLKDAIGSAIAVFIRNEELRISSEEINKKNNILQVQEEELRQNNEELNKHTLLLQQSEEELKNQAAELEQTNAYLEEKSRELETKNYEIEKKNDDLIIAQEELNVKSEEIAQASKYKSEFLANMSHELRTPLNSILILSDILKDNTSGNLTNAQLENLSVINTSGKDLLNLITDILDISKIEAGKVEIYPENTVTERILSDMDGLFRAQMNKKEIDFKTSITEDCPREIYTDIGKIEQILKNFLSNALKFTPNGGIVEMNFSTPKSNWEFTNPKLASIDNSQILAIEIKDNGIGISEENKKKLFQSFQQADSSTSRKYGGTGLGLYISKQLANLLDGEVYFDSQLNNGSIFGVIIPVNFNQENNNSFVESTESAIPETIKDNTIESEYPKANEEFVDLSADIDDDRHKADIDDKTVLIIEDDPSFAEVLLQVAHNNGFKAIIAHQGETGFQYAKKYNPKAIILDMKLPGIDGWTVLKWLKEDPELKHIPVHVMSGMKREKLAKEMGAFDFLVKPITPEKLKNAFLSIDEEINKVFKRVLILEDDEKLNYSIKQLLHANDKNTICLQAYSRAEAENILTNVEIDCAIIDLGLPDSDNVKAISELKNISKNKNIKIIINTGKTLSDVEQLELEKNVDSIVIKTDNVTERLKDEILLFLNKVETSENTKYETAPNLAGGEILKDKSILIVDDDIRNIYALSAALTSKGAIITTAFNGIEALNTLQEHGTFDIVLMDIMMPEMDGFEATKKIRENPKWKNLPIIALTAKAMKGDRDEILNAGASDYQSKPIDIQKLISLISIWIYK</sequence>
<feature type="domain" description="Response regulatory" evidence="11">
    <location>
        <begin position="1090"/>
        <end position="1208"/>
    </location>
</feature>
<dbReference type="CDD" id="cd17546">
    <property type="entry name" value="REC_hyHK_CKI1_RcsC-like"/>
    <property type="match status" value="1"/>
</dbReference>
<feature type="transmembrane region" description="Helical" evidence="9">
    <location>
        <begin position="12"/>
        <end position="30"/>
    </location>
</feature>
<dbReference type="EC" id="2.7.13.3" evidence="2"/>
<evidence type="ECO:0000256" key="4">
    <source>
        <dbReference type="ARBA" id="ARBA00022679"/>
    </source>
</evidence>
<evidence type="ECO:0000259" key="10">
    <source>
        <dbReference type="PROSITE" id="PS50109"/>
    </source>
</evidence>
<dbReference type="InterPro" id="IPR036097">
    <property type="entry name" value="HisK_dim/P_sf"/>
</dbReference>
<feature type="domain" description="Response regulatory" evidence="11">
    <location>
        <begin position="1236"/>
        <end position="1353"/>
    </location>
</feature>
<keyword evidence="13" id="KW-1185">Reference proteome</keyword>
<keyword evidence="9" id="KW-0812">Transmembrane</keyword>
<feature type="coiled-coil region" evidence="8">
    <location>
        <begin position="576"/>
        <end position="662"/>
    </location>
</feature>
<dbReference type="CDD" id="cd00082">
    <property type="entry name" value="HisKA"/>
    <property type="match status" value="1"/>
</dbReference>
<dbReference type="GO" id="GO:0000155">
    <property type="term" value="F:phosphorelay sensor kinase activity"/>
    <property type="evidence" value="ECO:0007669"/>
    <property type="project" value="InterPro"/>
</dbReference>
<evidence type="ECO:0000256" key="2">
    <source>
        <dbReference type="ARBA" id="ARBA00012438"/>
    </source>
</evidence>
<gene>
    <name evidence="12" type="ORF">FEM21_20190</name>
</gene>
<evidence type="ECO:0000256" key="1">
    <source>
        <dbReference type="ARBA" id="ARBA00000085"/>
    </source>
</evidence>
<dbReference type="PROSITE" id="PS50110">
    <property type="entry name" value="RESPONSE_REGULATORY"/>
    <property type="match status" value="3"/>
</dbReference>
<dbReference type="SMART" id="SM00388">
    <property type="entry name" value="HisKA"/>
    <property type="match status" value="1"/>
</dbReference>
<feature type="domain" description="Histidine kinase" evidence="10">
    <location>
        <begin position="676"/>
        <end position="912"/>
    </location>
</feature>
<dbReference type="InterPro" id="IPR001789">
    <property type="entry name" value="Sig_transdc_resp-reg_receiver"/>
</dbReference>
<dbReference type="OrthoDB" id="9811889at2"/>
<dbReference type="InterPro" id="IPR029016">
    <property type="entry name" value="GAF-like_dom_sf"/>
</dbReference>
<evidence type="ECO:0000256" key="6">
    <source>
        <dbReference type="ARBA" id="ARBA00023012"/>
    </source>
</evidence>
<feature type="modified residue" description="4-aspartylphosphate" evidence="7">
    <location>
        <position position="1017"/>
    </location>
</feature>
<dbReference type="InterPro" id="IPR003661">
    <property type="entry name" value="HisK_dim/P_dom"/>
</dbReference>
<feature type="transmembrane region" description="Helical" evidence="9">
    <location>
        <begin position="286"/>
        <end position="310"/>
    </location>
</feature>
<dbReference type="SMART" id="SM00448">
    <property type="entry name" value="REC"/>
    <property type="match status" value="3"/>
</dbReference>
<keyword evidence="5 12" id="KW-0418">Kinase</keyword>
<keyword evidence="3 7" id="KW-0597">Phosphoprotein</keyword>
<evidence type="ECO:0000259" key="11">
    <source>
        <dbReference type="PROSITE" id="PS50110"/>
    </source>
</evidence>
<dbReference type="SUPFAM" id="SSF55874">
    <property type="entry name" value="ATPase domain of HSP90 chaperone/DNA topoisomerase II/histidine kinase"/>
    <property type="match status" value="1"/>
</dbReference>
<dbReference type="Gene3D" id="3.30.565.10">
    <property type="entry name" value="Histidine kinase-like ATPase, C-terminal domain"/>
    <property type="match status" value="1"/>
</dbReference>
<dbReference type="eggNOG" id="COG0784">
    <property type="taxonomic scope" value="Bacteria"/>
</dbReference>
<dbReference type="PANTHER" id="PTHR45339:SF1">
    <property type="entry name" value="HYBRID SIGNAL TRANSDUCTION HISTIDINE KINASE J"/>
    <property type="match status" value="1"/>
</dbReference>
<evidence type="ECO:0000256" key="5">
    <source>
        <dbReference type="ARBA" id="ARBA00022777"/>
    </source>
</evidence>
<dbReference type="SUPFAM" id="SSF55781">
    <property type="entry name" value="GAF domain-like"/>
    <property type="match status" value="1"/>
</dbReference>
<evidence type="ECO:0000313" key="13">
    <source>
        <dbReference type="Proteomes" id="UP000027064"/>
    </source>
</evidence>
<dbReference type="InterPro" id="IPR003018">
    <property type="entry name" value="GAF"/>
</dbReference>
<comment type="caution">
    <text evidence="12">The sequence shown here is derived from an EMBL/GenBank/DDBJ whole genome shotgun (WGS) entry which is preliminary data.</text>
</comment>
<evidence type="ECO:0000256" key="9">
    <source>
        <dbReference type="SAM" id="Phobius"/>
    </source>
</evidence>
<keyword evidence="4 12" id="KW-0808">Transferase</keyword>
<keyword evidence="9" id="KW-1133">Transmembrane helix</keyword>
<protein>
    <recommendedName>
        <fullName evidence="2">histidine kinase</fullName>
        <ecNumber evidence="2">2.7.13.3</ecNumber>
    </recommendedName>
</protein>
<name>A0A066WVN2_9FLAO</name>
<dbReference type="STRING" id="1492738.FEM21_20190"/>
<evidence type="ECO:0000256" key="7">
    <source>
        <dbReference type="PROSITE-ProRule" id="PRU00169"/>
    </source>
</evidence>
<dbReference type="eggNOG" id="COG0745">
    <property type="taxonomic scope" value="Bacteria"/>
</dbReference>
<reference evidence="12 13" key="1">
    <citation type="submission" date="2014-05" db="EMBL/GenBank/DDBJ databases">
        <title>Genome Sequence of Flavobacterium sp. EM1321.</title>
        <authorList>
            <person name="Shin S.-K."/>
            <person name="Yi H."/>
        </authorList>
    </citation>
    <scope>NUCLEOTIDE SEQUENCE [LARGE SCALE GENOMIC DNA]</scope>
    <source>
        <strain evidence="12 13">EM1321</strain>
    </source>
</reference>
<dbReference type="CDD" id="cd00156">
    <property type="entry name" value="REC"/>
    <property type="match status" value="1"/>
</dbReference>
<dbReference type="Pfam" id="PF00072">
    <property type="entry name" value="Response_reg"/>
    <property type="match status" value="3"/>
</dbReference>
<dbReference type="InterPro" id="IPR003594">
    <property type="entry name" value="HATPase_dom"/>
</dbReference>
<dbReference type="eggNOG" id="COG4251">
    <property type="taxonomic scope" value="Bacteria"/>
</dbReference>
<dbReference type="EMBL" id="JNCA01000017">
    <property type="protein sequence ID" value="KDN55014.1"/>
    <property type="molecule type" value="Genomic_DNA"/>
</dbReference>
<dbReference type="FunFam" id="3.30.565.10:FF:000010">
    <property type="entry name" value="Sensor histidine kinase RcsC"/>
    <property type="match status" value="1"/>
</dbReference>
<dbReference type="PANTHER" id="PTHR45339">
    <property type="entry name" value="HYBRID SIGNAL TRANSDUCTION HISTIDINE KINASE J"/>
    <property type="match status" value="1"/>
</dbReference>
<evidence type="ECO:0000313" key="12">
    <source>
        <dbReference type="EMBL" id="KDN55014.1"/>
    </source>
</evidence>
<dbReference type="InterPro" id="IPR004358">
    <property type="entry name" value="Sig_transdc_His_kin-like_C"/>
</dbReference>
<organism evidence="12 13">
    <name type="scientific">Flavobacterium seoulense</name>
    <dbReference type="NCBI Taxonomy" id="1492738"/>
    <lineage>
        <taxon>Bacteria</taxon>
        <taxon>Pseudomonadati</taxon>
        <taxon>Bacteroidota</taxon>
        <taxon>Flavobacteriia</taxon>
        <taxon>Flavobacteriales</taxon>
        <taxon>Flavobacteriaceae</taxon>
        <taxon>Flavobacterium</taxon>
    </lineage>
</organism>
<comment type="catalytic activity">
    <reaction evidence="1">
        <text>ATP + protein L-histidine = ADP + protein N-phospho-L-histidine.</text>
        <dbReference type="EC" id="2.7.13.3"/>
    </reaction>
</comment>
<dbReference type="Pfam" id="PF13185">
    <property type="entry name" value="GAF_2"/>
    <property type="match status" value="1"/>
</dbReference>
<dbReference type="InterPro" id="IPR011006">
    <property type="entry name" value="CheY-like_superfamily"/>
</dbReference>
<dbReference type="Proteomes" id="UP000027064">
    <property type="component" value="Unassembled WGS sequence"/>
</dbReference>